<accession>A0ABU0TH37</accession>
<name>A0ABU0TH37_9FLAO</name>
<proteinExistence type="predicted"/>
<reference evidence="1 2" key="1">
    <citation type="submission" date="2023-07" db="EMBL/GenBank/DDBJ databases">
        <title>Functional and genomic diversity of the sorghum phyllosphere microbiome.</title>
        <authorList>
            <person name="Shade A."/>
        </authorList>
    </citation>
    <scope>NUCLEOTIDE SEQUENCE [LARGE SCALE GENOMIC DNA]</scope>
    <source>
        <strain evidence="1 2">SORGH_AS_1064</strain>
    </source>
</reference>
<dbReference type="EMBL" id="JAUTAL010000001">
    <property type="protein sequence ID" value="MDQ1096373.1"/>
    <property type="molecule type" value="Genomic_DNA"/>
</dbReference>
<gene>
    <name evidence="1" type="ORF">QE404_001520</name>
</gene>
<dbReference type="Proteomes" id="UP001225072">
    <property type="component" value="Unassembled WGS sequence"/>
</dbReference>
<protein>
    <submittedName>
        <fullName evidence="1">Uncharacterized protein</fullName>
    </submittedName>
</protein>
<organism evidence="1 2">
    <name type="scientific">Chryseobacterium camelliae</name>
    <dbReference type="NCBI Taxonomy" id="1265445"/>
    <lineage>
        <taxon>Bacteria</taxon>
        <taxon>Pseudomonadati</taxon>
        <taxon>Bacteroidota</taxon>
        <taxon>Flavobacteriia</taxon>
        <taxon>Flavobacteriales</taxon>
        <taxon>Weeksellaceae</taxon>
        <taxon>Chryseobacterium group</taxon>
        <taxon>Chryseobacterium</taxon>
    </lineage>
</organism>
<evidence type="ECO:0000313" key="2">
    <source>
        <dbReference type="Proteomes" id="UP001225072"/>
    </source>
</evidence>
<dbReference type="RefSeq" id="WP_307448656.1">
    <property type="nucleotide sequence ID" value="NZ_JAUTAL010000001.1"/>
</dbReference>
<keyword evidence="2" id="KW-1185">Reference proteome</keyword>
<comment type="caution">
    <text evidence="1">The sequence shown here is derived from an EMBL/GenBank/DDBJ whole genome shotgun (WGS) entry which is preliminary data.</text>
</comment>
<evidence type="ECO:0000313" key="1">
    <source>
        <dbReference type="EMBL" id="MDQ1096373.1"/>
    </source>
</evidence>
<sequence length="174" mass="20018">MKNGEQADVRIIEVNPDLVTYKEIDNTDGPLHSIHKSDIYQIIYQNGKTDVFGKYANAEEARRFIGNAINEFGIDRDYDWQGLRAEFEGGRVKINSINKKGRVVDEGDFWDLDKVIKFHKISLRSNNICYLNIVTTRFRGSKSEVDKLVIKMTDYQAAEGVLNAMKDLQLMHKD</sequence>